<feature type="chain" id="PRO_5012218655" description="LTD domain-containing protein" evidence="3">
    <location>
        <begin position="28"/>
        <end position="1041"/>
    </location>
</feature>
<dbReference type="GO" id="GO:0016020">
    <property type="term" value="C:membrane"/>
    <property type="evidence" value="ECO:0007669"/>
    <property type="project" value="InterPro"/>
</dbReference>
<dbReference type="InterPro" id="IPR003610">
    <property type="entry name" value="CBM5/12"/>
</dbReference>
<evidence type="ECO:0000256" key="2">
    <source>
        <dbReference type="SAM" id="MobiDB-lite"/>
    </source>
</evidence>
<dbReference type="AlphaFoldDB" id="A0A239PCF1"/>
<dbReference type="GO" id="GO:0005509">
    <property type="term" value="F:calcium ion binding"/>
    <property type="evidence" value="ECO:0007669"/>
    <property type="project" value="InterPro"/>
</dbReference>
<proteinExistence type="predicted"/>
<accession>A0A239PCF1</accession>
<dbReference type="SUPFAM" id="SSF49313">
    <property type="entry name" value="Cadherin-like"/>
    <property type="match status" value="1"/>
</dbReference>
<dbReference type="GO" id="GO:0004553">
    <property type="term" value="F:hydrolase activity, hydrolyzing O-glycosyl compounds"/>
    <property type="evidence" value="ECO:0007669"/>
    <property type="project" value="InterPro"/>
</dbReference>
<dbReference type="Gene3D" id="3.60.10.10">
    <property type="entry name" value="Endonuclease/exonuclease/phosphatase"/>
    <property type="match status" value="1"/>
</dbReference>
<dbReference type="OrthoDB" id="1016457at2"/>
<dbReference type="SMART" id="SM00495">
    <property type="entry name" value="ChtBD3"/>
    <property type="match status" value="2"/>
</dbReference>
<dbReference type="InterPro" id="IPR047971">
    <property type="entry name" value="ExeM-like"/>
</dbReference>
<dbReference type="Gene3D" id="2.60.40.10">
    <property type="entry name" value="Immunoglobulins"/>
    <property type="match status" value="1"/>
</dbReference>
<dbReference type="GO" id="GO:0005576">
    <property type="term" value="C:extracellular region"/>
    <property type="evidence" value="ECO:0007669"/>
    <property type="project" value="InterPro"/>
</dbReference>
<dbReference type="Pfam" id="PF03372">
    <property type="entry name" value="Exo_endo_phos"/>
    <property type="match status" value="1"/>
</dbReference>
<dbReference type="SUPFAM" id="SSF51055">
    <property type="entry name" value="Carbohydrate binding domain"/>
    <property type="match status" value="2"/>
</dbReference>
<dbReference type="CDD" id="cd10283">
    <property type="entry name" value="MnuA_DNase1-like"/>
    <property type="match status" value="1"/>
</dbReference>
<dbReference type="PROSITE" id="PS51318">
    <property type="entry name" value="TAT"/>
    <property type="match status" value="1"/>
</dbReference>
<gene>
    <name evidence="5" type="ORF">SAMN05216276_11143</name>
</gene>
<evidence type="ECO:0000256" key="1">
    <source>
        <dbReference type="ARBA" id="ARBA00022801"/>
    </source>
</evidence>
<feature type="compositionally biased region" description="Polar residues" evidence="2">
    <location>
        <begin position="223"/>
        <end position="238"/>
    </location>
</feature>
<dbReference type="InterPro" id="IPR036573">
    <property type="entry name" value="CBM_sf_5/12"/>
</dbReference>
<dbReference type="CDD" id="cd12215">
    <property type="entry name" value="ChiC_BD"/>
    <property type="match status" value="2"/>
</dbReference>
<dbReference type="InterPro" id="IPR015919">
    <property type="entry name" value="Cadherin-like_sf"/>
</dbReference>
<dbReference type="CDD" id="cd04486">
    <property type="entry name" value="YhcR_OBF_like"/>
    <property type="match status" value="1"/>
</dbReference>
<dbReference type="Pfam" id="PF02839">
    <property type="entry name" value="CBM_5_12"/>
    <property type="match status" value="2"/>
</dbReference>
<name>A0A239PCF1_9ACTN</name>
<dbReference type="InterPro" id="IPR001322">
    <property type="entry name" value="Lamin_tail_dom"/>
</dbReference>
<evidence type="ECO:0000313" key="5">
    <source>
        <dbReference type="EMBL" id="SNT64268.1"/>
    </source>
</evidence>
<feature type="signal peptide" evidence="3">
    <location>
        <begin position="1"/>
        <end position="27"/>
    </location>
</feature>
<dbReference type="InterPro" id="IPR013783">
    <property type="entry name" value="Ig-like_fold"/>
</dbReference>
<evidence type="ECO:0000313" key="6">
    <source>
        <dbReference type="Proteomes" id="UP000198282"/>
    </source>
</evidence>
<dbReference type="Pfam" id="PF05345">
    <property type="entry name" value="He_PIG"/>
    <property type="match status" value="1"/>
</dbReference>
<dbReference type="PANTHER" id="PTHR42834">
    <property type="entry name" value="ENDONUCLEASE/EXONUCLEASE/PHOSPHATASE FAMILY PROTEIN (AFU_ORTHOLOGUE AFUA_3G09210)"/>
    <property type="match status" value="1"/>
</dbReference>
<dbReference type="InterPro" id="IPR006311">
    <property type="entry name" value="TAT_signal"/>
</dbReference>
<dbReference type="PROSITE" id="PS51841">
    <property type="entry name" value="LTD"/>
    <property type="match status" value="1"/>
</dbReference>
<keyword evidence="3" id="KW-0732">Signal</keyword>
<evidence type="ECO:0000256" key="3">
    <source>
        <dbReference type="SAM" id="SignalP"/>
    </source>
</evidence>
<dbReference type="InterPro" id="IPR036691">
    <property type="entry name" value="Endo/exonu/phosph_ase_sf"/>
</dbReference>
<dbReference type="InterPro" id="IPR005135">
    <property type="entry name" value="Endo/exonuclease/phosphatase"/>
</dbReference>
<dbReference type="PANTHER" id="PTHR42834:SF1">
    <property type="entry name" value="ENDONUCLEASE_EXONUCLEASE_PHOSPHATASE FAMILY PROTEIN (AFU_ORTHOLOGUE AFUA_3G09210)"/>
    <property type="match status" value="1"/>
</dbReference>
<dbReference type="Proteomes" id="UP000198282">
    <property type="component" value="Unassembled WGS sequence"/>
</dbReference>
<organism evidence="5 6">
    <name type="scientific">Streptosporangium subroseum</name>
    <dbReference type="NCBI Taxonomy" id="106412"/>
    <lineage>
        <taxon>Bacteria</taxon>
        <taxon>Bacillati</taxon>
        <taxon>Actinomycetota</taxon>
        <taxon>Actinomycetes</taxon>
        <taxon>Streptosporangiales</taxon>
        <taxon>Streptosporangiaceae</taxon>
        <taxon>Streptosporangium</taxon>
    </lineage>
</organism>
<protein>
    <recommendedName>
        <fullName evidence="4">LTD domain-containing protein</fullName>
    </recommendedName>
</protein>
<reference evidence="5 6" key="1">
    <citation type="submission" date="2017-06" db="EMBL/GenBank/DDBJ databases">
        <authorList>
            <person name="Kim H.J."/>
            <person name="Triplett B.A."/>
        </authorList>
    </citation>
    <scope>NUCLEOTIDE SEQUENCE [LARGE SCALE GENOMIC DNA]</scope>
    <source>
        <strain evidence="5 6">CGMCC 4.2132</strain>
    </source>
</reference>
<evidence type="ECO:0000259" key="4">
    <source>
        <dbReference type="PROSITE" id="PS51841"/>
    </source>
</evidence>
<dbReference type="NCBIfam" id="NF033681">
    <property type="entry name" value="ExeM_NucH_DNase"/>
    <property type="match status" value="1"/>
</dbReference>
<dbReference type="SUPFAM" id="SSF56219">
    <property type="entry name" value="DNase I-like"/>
    <property type="match status" value="1"/>
</dbReference>
<keyword evidence="1" id="KW-0378">Hydrolase</keyword>
<dbReference type="Gene3D" id="2.10.10.20">
    <property type="entry name" value="Carbohydrate-binding module superfamily 5/12"/>
    <property type="match status" value="2"/>
</dbReference>
<dbReference type="EMBL" id="FZOD01000114">
    <property type="protein sequence ID" value="SNT64268.1"/>
    <property type="molecule type" value="Genomic_DNA"/>
</dbReference>
<dbReference type="GO" id="GO:0005975">
    <property type="term" value="P:carbohydrate metabolic process"/>
    <property type="evidence" value="ECO:0007669"/>
    <property type="project" value="InterPro"/>
</dbReference>
<keyword evidence="6" id="KW-1185">Reference proteome</keyword>
<feature type="region of interest" description="Disordered" evidence="2">
    <location>
        <begin position="206"/>
        <end position="238"/>
    </location>
</feature>
<feature type="domain" description="LTD" evidence="4">
    <location>
        <begin position="28"/>
        <end position="167"/>
    </location>
</feature>
<sequence>MSAPLFRRVVIAALTLSTAGVACSLFAAPASANSTGTGLIISEAYVNGGSSGASYLNKFVELYNPTPNAISLAGDTLQYRAPTSTTVPGGSQVFALSGTVAGHGHLLIQLPSNNASTNPGAPLPTPDLSTGGSVNPGAGGGTLFIAASTSGVLPTDSTVIDKIGWGTSNSPEASAPTGNSLTLSYQRDAAGADTDDNAADFHVAAPNPQNAASDAGNPGDGTGTITVTDPGSQSATSGTAITPLTLHASGGTEPYTWTATGLPAGLTISSDGTVSGTPTSAGTSSVTVTATDSTGATGSATFRFQVAGDGSTIIPIASIQGTNTDTSPYKGQTVTTEGVVTAVYATGGFNGFFLETGGAGGTKANDKTPGASDAVFVFGTESAGQVKIGESVQVTGEVTEFQGETEIQFPTVTKLATPLAAVVPGQIPWSDLATDAAKEEHEGELIAPQGDFTVSDNYDANFYGSFTLAAGDKPLRQPTDAGTAGSAEAKAAAADNAARMVTLDDGSSSNYSTSAARDTPLPWLTATKAVTVGSKVTFHAPVILEYRFSLWNFQPRQQVTDDGSAVATFSDLRTGNQRPSAVGGGIRLATFNVENYFPMTGENYVAKGLGSCTYYTDRQGNRIAVNTCTGTDRSSGPRGAADGANFARQQAKIVTGVNRLDASVVSLEEIENSVKFGEPRDTALAGLVDALNAAAGSKVWAYAPSPSADKLPPLSQQDVIRTAFIYKPADVTLAGPSTVLTGDSGPGQPFSIARQPLAQGFKKVGATDKDAFLAVANHLKSKGAGTPLYDGDAEDTSSPDVNQGAFNATRVRQAQAVSAFASQAAAGLGTDRIFLLGDFNAYTHEDPMQVLYSDGYTDLGSTFDPSESTYSFNGLQGSLDHVLANPAAKAMVTGADVWQINAQESVAYNYSRYNYNAAQLFNGTDPFAASDHDPVIVGLNLPVTPVAPAWNTSKVYNTGDKVTYQGSTWQASWWTQNQKPGDPNGPWEQIETAADGTAVWTPSRVFNTGDVVMYKNKKYKAQWWTRNQAPGQPYGPWQPVD</sequence>
<dbReference type="GO" id="GO:0030246">
    <property type="term" value="F:carbohydrate binding"/>
    <property type="evidence" value="ECO:0007669"/>
    <property type="project" value="InterPro"/>
</dbReference>
<dbReference type="PROSITE" id="PS51257">
    <property type="entry name" value="PROKAR_LIPOPROTEIN"/>
    <property type="match status" value="1"/>
</dbReference>